<name>A0A1Y6BFM9_9BACT</name>
<dbReference type="Gene3D" id="3.60.10.10">
    <property type="entry name" value="Endonuclease/exonuclease/phosphatase"/>
    <property type="match status" value="1"/>
</dbReference>
<sequence>MLRIRNGLVKLLVIHGMALANPSAYSEDNEYRSLKVMTFNVRTELANDPGEQNWQARKQEVVHAIKYQDPDLLGIQEATWQQFDFIRSRFPQLSSSPRNQMFFRNDRFEFLASGTVNLVDDKWGDRFAEWVKLRRIATGEQLIFSSSHWGVDTNAQNGSAGAVRDNLPYINNNWQIPTIIAGDFNAHPGTLAIKILLQETPLINLFWGNTFNSWGAMDVQLDYIMGSNISADTCYLDWYQEGAFAPSDHRPIICLIRLGS</sequence>
<proteinExistence type="predicted"/>
<evidence type="ECO:0000259" key="2">
    <source>
        <dbReference type="Pfam" id="PF03372"/>
    </source>
</evidence>
<dbReference type="InterPro" id="IPR036691">
    <property type="entry name" value="Endo/exonu/phosph_ase_sf"/>
</dbReference>
<evidence type="ECO:0000256" key="1">
    <source>
        <dbReference type="SAM" id="SignalP"/>
    </source>
</evidence>
<feature type="chain" id="PRO_5012079790" evidence="1">
    <location>
        <begin position="27"/>
        <end position="260"/>
    </location>
</feature>
<keyword evidence="1" id="KW-0732">Signal</keyword>
<keyword evidence="3" id="KW-0255">Endonuclease</keyword>
<keyword evidence="3" id="KW-0540">Nuclease</keyword>
<accession>A0A1Y6BFM9</accession>
<dbReference type="GO" id="GO:0000175">
    <property type="term" value="F:3'-5'-RNA exonuclease activity"/>
    <property type="evidence" value="ECO:0007669"/>
    <property type="project" value="TreeGrafter"/>
</dbReference>
<dbReference type="Proteomes" id="UP000192907">
    <property type="component" value="Unassembled WGS sequence"/>
</dbReference>
<dbReference type="PANTHER" id="PTHR12121:SF36">
    <property type="entry name" value="ENDONUCLEASE_EXONUCLEASE_PHOSPHATASE DOMAIN-CONTAINING PROTEIN"/>
    <property type="match status" value="1"/>
</dbReference>
<dbReference type="InterPro" id="IPR005135">
    <property type="entry name" value="Endo/exonuclease/phosphatase"/>
</dbReference>
<reference evidence="4" key="1">
    <citation type="submission" date="2017-04" db="EMBL/GenBank/DDBJ databases">
        <authorList>
            <person name="Varghese N."/>
            <person name="Submissions S."/>
        </authorList>
    </citation>
    <scope>NUCLEOTIDE SEQUENCE [LARGE SCALE GENOMIC DNA]</scope>
    <source>
        <strain evidence="4">RKEM611</strain>
    </source>
</reference>
<dbReference type="InterPro" id="IPR050410">
    <property type="entry name" value="CCR4/nocturin_mRNA_transcr"/>
</dbReference>
<feature type="domain" description="Endonuclease/exonuclease/phosphatase" evidence="2">
    <location>
        <begin position="37"/>
        <end position="249"/>
    </location>
</feature>
<dbReference type="SUPFAM" id="SSF56219">
    <property type="entry name" value="DNase I-like"/>
    <property type="match status" value="1"/>
</dbReference>
<dbReference type="RefSeq" id="WP_132316941.1">
    <property type="nucleotide sequence ID" value="NZ_FWZT01000004.1"/>
</dbReference>
<organism evidence="3 4">
    <name type="scientific">Pseudobacteriovorax antillogorgiicola</name>
    <dbReference type="NCBI Taxonomy" id="1513793"/>
    <lineage>
        <taxon>Bacteria</taxon>
        <taxon>Pseudomonadati</taxon>
        <taxon>Bdellovibrionota</taxon>
        <taxon>Oligoflexia</taxon>
        <taxon>Oligoflexales</taxon>
        <taxon>Pseudobacteriovoracaceae</taxon>
        <taxon>Pseudobacteriovorax</taxon>
    </lineage>
</organism>
<keyword evidence="3" id="KW-0269">Exonuclease</keyword>
<feature type="signal peptide" evidence="1">
    <location>
        <begin position="1"/>
        <end position="26"/>
    </location>
</feature>
<dbReference type="EMBL" id="FWZT01000004">
    <property type="protein sequence ID" value="SMF05314.1"/>
    <property type="molecule type" value="Genomic_DNA"/>
</dbReference>
<dbReference type="Pfam" id="PF03372">
    <property type="entry name" value="Exo_endo_phos"/>
    <property type="match status" value="1"/>
</dbReference>
<dbReference type="OrthoDB" id="9793162at2"/>
<dbReference type="PANTHER" id="PTHR12121">
    <property type="entry name" value="CARBON CATABOLITE REPRESSOR PROTEIN 4"/>
    <property type="match status" value="1"/>
</dbReference>
<protein>
    <submittedName>
        <fullName evidence="3">Metal-dependent hydrolase, endonuclease/exonuclease/phosphatase family</fullName>
    </submittedName>
</protein>
<dbReference type="AlphaFoldDB" id="A0A1Y6BFM9"/>
<gene>
    <name evidence="3" type="ORF">SAMN06296036_10461</name>
</gene>
<evidence type="ECO:0000313" key="4">
    <source>
        <dbReference type="Proteomes" id="UP000192907"/>
    </source>
</evidence>
<keyword evidence="4" id="KW-1185">Reference proteome</keyword>
<dbReference type="GO" id="GO:0004519">
    <property type="term" value="F:endonuclease activity"/>
    <property type="evidence" value="ECO:0007669"/>
    <property type="project" value="UniProtKB-KW"/>
</dbReference>
<keyword evidence="3" id="KW-0378">Hydrolase</keyword>
<dbReference type="STRING" id="1513793.SAMN06296036_10461"/>
<evidence type="ECO:0000313" key="3">
    <source>
        <dbReference type="EMBL" id="SMF05314.1"/>
    </source>
</evidence>